<dbReference type="Proteomes" id="UP001530400">
    <property type="component" value="Unassembled WGS sequence"/>
</dbReference>
<comment type="caution">
    <text evidence="1">The sequence shown here is derived from an EMBL/GenBank/DDBJ whole genome shotgun (WGS) entry which is preliminary data.</text>
</comment>
<evidence type="ECO:0000313" key="2">
    <source>
        <dbReference type="Proteomes" id="UP001530400"/>
    </source>
</evidence>
<keyword evidence="2" id="KW-1185">Reference proteome</keyword>
<accession>A0ABD3N1I6</accession>
<organism evidence="1 2">
    <name type="scientific">Cyclotella atomus</name>
    <dbReference type="NCBI Taxonomy" id="382360"/>
    <lineage>
        <taxon>Eukaryota</taxon>
        <taxon>Sar</taxon>
        <taxon>Stramenopiles</taxon>
        <taxon>Ochrophyta</taxon>
        <taxon>Bacillariophyta</taxon>
        <taxon>Coscinodiscophyceae</taxon>
        <taxon>Thalassiosirophycidae</taxon>
        <taxon>Stephanodiscales</taxon>
        <taxon>Stephanodiscaceae</taxon>
        <taxon>Cyclotella</taxon>
    </lineage>
</organism>
<proteinExistence type="predicted"/>
<dbReference type="EMBL" id="JALLPJ020001321">
    <property type="protein sequence ID" value="KAL3769966.1"/>
    <property type="molecule type" value="Genomic_DNA"/>
</dbReference>
<evidence type="ECO:0000313" key="1">
    <source>
        <dbReference type="EMBL" id="KAL3769966.1"/>
    </source>
</evidence>
<name>A0ABD3N1I6_9STRA</name>
<protein>
    <submittedName>
        <fullName evidence="1">Uncharacterized protein</fullName>
    </submittedName>
</protein>
<dbReference type="AlphaFoldDB" id="A0ABD3N1I6"/>
<sequence>MMHVSGRRMIAQGTDGCSCGILMEGVMAGQDMLTDLDKTACQHHLPLLEWVRLWTMQPELHPLTPEQWFVEGHGIIGGSPDVRGVWIPEHEKSGKLHLWCPAPAVADTMLEELLKACHKRTDTFHVICIPRLMSPRWCLLLHKVSDLHFIVPAGPGSSNELHSWWNWEGSCVKCAKTVTCLQGIFCANFSNSRGGWPACRQAWHPQCYTYLGPGVFPMSVLTDEDRVEIETQKKRLVRLNFGHKGVFTVLPFQCEMCWMCNLEDRNPTSADRCHVQCLRRANLDPMAGRAKSTVDAHVGRIAETIRNCKLINKTPQLEARGPFPLGDLVGMGLAVDMLMKSLMWESSPLGIAEGSSFSGNASKIKFTSCPSQAVWFVEQLGLIKRDASLPDNPQAPTLFRLGALICILTAGSLPGHEGFYTDITATVKYLQKGKVGIVPKGVLKRALLTEAECAEMPEVCLCLVGKFKGKNGERHHSLVLANESMSGLETRWWIEKLIEVCEQEGRHRGFAFQNADGTPPSGADYNILVRQYLREIQDTNPKLFSPDEDLMRYGISQTYRKSAENRARQAGMKEEDVTVMNRWRTTEQAQGRRPRHAMIDHYSDARALVSITWRYSYSL</sequence>
<gene>
    <name evidence="1" type="ORF">ACHAWO_000155</name>
</gene>
<reference evidence="1 2" key="1">
    <citation type="submission" date="2024-10" db="EMBL/GenBank/DDBJ databases">
        <title>Updated reference genomes for cyclostephanoid diatoms.</title>
        <authorList>
            <person name="Roberts W.R."/>
            <person name="Alverson A.J."/>
        </authorList>
    </citation>
    <scope>NUCLEOTIDE SEQUENCE [LARGE SCALE GENOMIC DNA]</scope>
    <source>
        <strain evidence="1 2">AJA010-31</strain>
    </source>
</reference>